<evidence type="ECO:0000256" key="4">
    <source>
        <dbReference type="ARBA" id="ARBA00023123"/>
    </source>
</evidence>
<dbReference type="EMBL" id="JAFHKP010000034">
    <property type="protein sequence ID" value="KAG5468521.1"/>
    <property type="molecule type" value="Genomic_DNA"/>
</dbReference>
<evidence type="ECO:0000256" key="7">
    <source>
        <dbReference type="SAM" id="Coils"/>
    </source>
</evidence>
<evidence type="ECO:0000256" key="5">
    <source>
        <dbReference type="ARBA" id="ARBA00023175"/>
    </source>
</evidence>
<evidence type="ECO:0000256" key="1">
    <source>
        <dbReference type="ARBA" id="ARBA00004657"/>
    </source>
</evidence>
<keyword evidence="2" id="KW-0787">Thick filament</keyword>
<accession>A0A836H0D1</accession>
<evidence type="ECO:0008006" key="10">
    <source>
        <dbReference type="Google" id="ProtNLM"/>
    </source>
</evidence>
<comment type="subcellular location">
    <subcellularLocation>
        <location evidence="1">Cytoplasm</location>
        <location evidence="1">Myofibril</location>
    </subcellularLocation>
</comment>
<evidence type="ECO:0000313" key="8">
    <source>
        <dbReference type="EMBL" id="KAG5468521.1"/>
    </source>
</evidence>
<keyword evidence="7" id="KW-0175">Coiled coil</keyword>
<name>A0A836H0D1_LEIEN</name>
<dbReference type="OrthoDB" id="273731at2759"/>
<dbReference type="GO" id="GO:0005923">
    <property type="term" value="C:bicellular tight junction"/>
    <property type="evidence" value="ECO:0007669"/>
    <property type="project" value="TreeGrafter"/>
</dbReference>
<evidence type="ECO:0000256" key="2">
    <source>
        <dbReference type="ARBA" id="ARBA00022433"/>
    </source>
</evidence>
<protein>
    <recommendedName>
        <fullName evidence="10">CARD domain-containing protein</fullName>
    </recommendedName>
</protein>
<dbReference type="RefSeq" id="XP_067689228.1">
    <property type="nucleotide sequence ID" value="XM_067833125.1"/>
</dbReference>
<dbReference type="GO" id="GO:0016459">
    <property type="term" value="C:myosin complex"/>
    <property type="evidence" value="ECO:0007669"/>
    <property type="project" value="UniProtKB-KW"/>
</dbReference>
<dbReference type="GO" id="GO:0032982">
    <property type="term" value="C:myosin filament"/>
    <property type="evidence" value="ECO:0007669"/>
    <property type="project" value="UniProtKB-KW"/>
</dbReference>
<keyword evidence="5" id="KW-0505">Motor protein</keyword>
<sequence length="1375" mass="152061">MAATARVPGPSGGAALGSRRELHQSAIVDRRILEDRASAAAGVFRDDSTVTADTTMSTAPALPSDLLERLQRDYPAVYEALRVYENALRCLKEKYKAKETELRRCINVGEELLGHMDALKKRCEALARERDEAVAASAAAAASATAVAHSTGVTASRTRSWEDEKRTLLRSHELECERYRAEAEKALQDIAAAQTQSRELEEALKRTKAQLSEAEKQLSSARDAVADCEEHYAAQKEQEIERQRVAFTRQLAEVRQQADVDRETVLAEAMIELERLQRALVRTQKELDELQQASRGAQALQAEVASAAATEQANLQRQLRALSEANNDLRQRLQQREAERQLLCTASSAGVRRNDSQRSLALASDSNRDAAARGGTLADALVGHRLVSIDAAADASDPVAAQERLREENARLRQKLQEVARRGQDDVDEEHAARLSLQQQLHAMEAQSHILRTEVVDRIQQELQEAKDQVEMCQARRATAERSAAELEVQMTALQGERKTLADALHAEKVKTERLCQEVKEAQEMQSVLSKELDGASAAAQERDQLVVQLQREKSQLLSALKTLHAQTADIEVALTTVTAEHSEGSAAHEDFVSRLQDRCVLLEHEADELRAESAALRRRLGDAEEAIDVLKDAQRVSQGLVREAQRVAKGAEDRASIASDQLALQQQSSAVRLAEAHQHLDRVRTQQRDLARQMEECRQELSRKEEALRKSAESQEALVAELQRLRAEQANRDEHVRERWRQQFAQSSLEREKLIAIKEAHIADLQREQQELQRSLADSQDCVVQLQKQRQQLQETLSGSLATAASHKGRIQALEEELARTAEEHRAAQRALESFAEERERSASAAAVPVSSGEQAAVAAVRHAQLQAQLTECEAALSAAERSLQRIQRTVLGCLTPAGACGESTADTDQMWGTLLNLLTQGAQELHPRRTPAVHIQQVGVEEADAASDGQQTANAAPVTIDACQRAAASVMCAAHGLVRHLHDADRRRWNCMREKLLAACVAADAASEEAAAPGGAASPTVEDPAGPSSEKLCASLSSALRVWAQALKAAQGHLADHDAHAAKASQLASKEVVQRAQLMQLRAAACTAEEQRGALQAALEEMTAKYAEAVKRADAQQSRAEALRHDVAVRDTRVREMEHRLDVRQAELQAERAEWVSKSQEVQRHREVEKKEAEVERAHLRAQLIAAEEEARHSAQKAVRESAEALQQLRTQLQALRETSSATEVQLRQQVTELSREKEDLARALHRLKSVVVQLEERLNSTEETLRTREAELDTAVASAQELKRVQLQRRADDAAVDAFEQLTLKEQVASLQAQLLARQRDYAMQETLHSAERAEMDALRKVNASLETRLTEVEGDRAPLRDQLHSLLSSTG</sequence>
<evidence type="ECO:0000256" key="6">
    <source>
        <dbReference type="ARBA" id="ARBA00023179"/>
    </source>
</evidence>
<feature type="coiled-coil region" evidence="7">
    <location>
        <begin position="456"/>
        <end position="504"/>
    </location>
</feature>
<gene>
    <name evidence="8" type="ORF">CUR178_01353</name>
</gene>
<keyword evidence="3" id="KW-0963">Cytoplasm</keyword>
<evidence type="ECO:0000313" key="9">
    <source>
        <dbReference type="Proteomes" id="UP000674179"/>
    </source>
</evidence>
<feature type="coiled-coil region" evidence="7">
    <location>
        <begin position="169"/>
        <end position="339"/>
    </location>
</feature>
<dbReference type="GeneID" id="94168635"/>
<dbReference type="KEGG" id="lenr:94168635"/>
<proteinExistence type="predicted"/>
<reference evidence="8 9" key="1">
    <citation type="submission" date="2021-02" db="EMBL/GenBank/DDBJ databases">
        <title>Leishmania (Mundinia) enrietti genome sequencing and assembly.</title>
        <authorList>
            <person name="Almutairi H."/>
            <person name="Gatherer D."/>
        </authorList>
    </citation>
    <scope>NUCLEOTIDE SEQUENCE [LARGE SCALE GENOMIC DNA]</scope>
    <source>
        <strain evidence="8">CUR178</strain>
    </source>
</reference>
<dbReference type="PANTHER" id="PTHR46349">
    <property type="entry name" value="CINGULIN-LIKE PROTEIN 1-RELATED"/>
    <property type="match status" value="1"/>
</dbReference>
<feature type="coiled-coil region" evidence="7">
    <location>
        <begin position="81"/>
        <end position="136"/>
    </location>
</feature>
<dbReference type="PANTHER" id="PTHR46349:SF7">
    <property type="entry name" value="MYOSIN TAIL DOMAIN-CONTAINING PROTEIN"/>
    <property type="match status" value="1"/>
</dbReference>
<organism evidence="8 9">
    <name type="scientific">Leishmania enriettii</name>
    <dbReference type="NCBI Taxonomy" id="5663"/>
    <lineage>
        <taxon>Eukaryota</taxon>
        <taxon>Discoba</taxon>
        <taxon>Euglenozoa</taxon>
        <taxon>Kinetoplastea</taxon>
        <taxon>Metakinetoplastina</taxon>
        <taxon>Trypanosomatida</taxon>
        <taxon>Trypanosomatidae</taxon>
        <taxon>Leishmaniinae</taxon>
        <taxon>Leishmania</taxon>
    </lineage>
</organism>
<keyword evidence="6" id="KW-0514">Muscle protein</keyword>
<comment type="caution">
    <text evidence="8">The sequence shown here is derived from an EMBL/GenBank/DDBJ whole genome shotgun (WGS) entry which is preliminary data.</text>
</comment>
<feature type="coiled-coil region" evidence="7">
    <location>
        <begin position="681"/>
        <end position="839"/>
    </location>
</feature>
<keyword evidence="9" id="KW-1185">Reference proteome</keyword>
<feature type="coiled-coil region" evidence="7">
    <location>
        <begin position="593"/>
        <end position="634"/>
    </location>
</feature>
<dbReference type="Proteomes" id="UP000674179">
    <property type="component" value="Chromosome 34"/>
</dbReference>
<feature type="coiled-coil region" evidence="7">
    <location>
        <begin position="864"/>
        <end position="891"/>
    </location>
</feature>
<feature type="coiled-coil region" evidence="7">
    <location>
        <begin position="1094"/>
        <end position="1274"/>
    </location>
</feature>
<keyword evidence="4" id="KW-0518">Myosin</keyword>
<evidence type="ECO:0000256" key="3">
    <source>
        <dbReference type="ARBA" id="ARBA00022490"/>
    </source>
</evidence>